<dbReference type="PRINTS" id="PR00834">
    <property type="entry name" value="PROTEASES2C"/>
</dbReference>
<accession>A0A364Y6G9</accession>
<evidence type="ECO:0000256" key="1">
    <source>
        <dbReference type="ARBA" id="ARBA00022670"/>
    </source>
</evidence>
<keyword evidence="4" id="KW-1185">Reference proteome</keyword>
<gene>
    <name evidence="3" type="ORF">DQQ10_00880</name>
</gene>
<comment type="caution">
    <text evidence="3">The sequence shown here is derived from an EMBL/GenBank/DDBJ whole genome shotgun (WGS) entry which is preliminary data.</text>
</comment>
<sequence length="358" mass="40188">MTHNFEPFVFKVITASGSGSSFYLRDKKIFVTNYHVVGQFKNVSLQDPTGSRHLAQVILANPYEDIAFLKVEQDFEVPSLNLQMNPVARGEQVYVAGFPFGMPFTVTEGIVSAPSQLMNGKNYVQTDAAVNPGNSGGPVFNQHGDVIGITTSKFTSADNMGFAVPIASLVEEFDSLPHLVNNTFNLVCESCSALIQERSAYCNNCGQNIDEKLFDEPSLTDLAIFCEQALVELGVNPVLARQGHEFWEFYHGSSLVRMFVYNQSYLYVTSPINQLPMQNMQALLEEITSKDVEPYKLGIWEKEVYVSYRIHITDIYGPRHNEVKQNIAGLYRKANELDDYLAEKFGCKFSVHSLKNRQ</sequence>
<dbReference type="GO" id="GO:0004252">
    <property type="term" value="F:serine-type endopeptidase activity"/>
    <property type="evidence" value="ECO:0007669"/>
    <property type="project" value="InterPro"/>
</dbReference>
<evidence type="ECO:0000313" key="3">
    <source>
        <dbReference type="EMBL" id="RAW02694.1"/>
    </source>
</evidence>
<dbReference type="Gene3D" id="3.30.1460.10">
    <property type="match status" value="1"/>
</dbReference>
<dbReference type="SUPFAM" id="SSF50494">
    <property type="entry name" value="Trypsin-like serine proteases"/>
    <property type="match status" value="1"/>
</dbReference>
<dbReference type="SUPFAM" id="SSF69635">
    <property type="entry name" value="Type III secretory system chaperone-like"/>
    <property type="match status" value="1"/>
</dbReference>
<dbReference type="EMBL" id="QMFY01000001">
    <property type="protein sequence ID" value="RAW02694.1"/>
    <property type="molecule type" value="Genomic_DNA"/>
</dbReference>
<proteinExistence type="predicted"/>
<reference evidence="3 4" key="1">
    <citation type="submission" date="2018-06" db="EMBL/GenBank/DDBJ databases">
        <title>Chryseolinea flavus sp. nov., a member of the phylum Bacteroidetes isolated from soil.</title>
        <authorList>
            <person name="Li Y."/>
            <person name="Wang J."/>
        </authorList>
    </citation>
    <scope>NUCLEOTIDE SEQUENCE [LARGE SCALE GENOMIC DNA]</scope>
    <source>
        <strain evidence="3 4">SDU1-6</strain>
    </source>
</reference>
<keyword evidence="1 3" id="KW-0645">Protease</keyword>
<dbReference type="Proteomes" id="UP000251889">
    <property type="component" value="Unassembled WGS sequence"/>
</dbReference>
<dbReference type="AlphaFoldDB" id="A0A364Y6G9"/>
<evidence type="ECO:0000313" key="4">
    <source>
        <dbReference type="Proteomes" id="UP000251889"/>
    </source>
</evidence>
<keyword evidence="2" id="KW-0378">Hydrolase</keyword>
<evidence type="ECO:0000256" key="2">
    <source>
        <dbReference type="ARBA" id="ARBA00022801"/>
    </source>
</evidence>
<dbReference type="RefSeq" id="WP_112744911.1">
    <property type="nucleotide sequence ID" value="NZ_QMFY01000001.1"/>
</dbReference>
<dbReference type="PANTHER" id="PTHR43343:SF3">
    <property type="entry name" value="PROTEASE DO-LIKE 8, CHLOROPLASTIC"/>
    <property type="match status" value="1"/>
</dbReference>
<name>A0A364Y6G9_9BACT</name>
<dbReference type="GO" id="GO:0006508">
    <property type="term" value="P:proteolysis"/>
    <property type="evidence" value="ECO:0007669"/>
    <property type="project" value="UniProtKB-KW"/>
</dbReference>
<dbReference type="PANTHER" id="PTHR43343">
    <property type="entry name" value="PEPTIDASE S12"/>
    <property type="match status" value="1"/>
</dbReference>
<protein>
    <submittedName>
        <fullName evidence="3">Serine protease</fullName>
    </submittedName>
</protein>
<dbReference type="Gene3D" id="2.40.10.120">
    <property type="match status" value="1"/>
</dbReference>
<dbReference type="InterPro" id="IPR001940">
    <property type="entry name" value="Peptidase_S1C"/>
</dbReference>
<dbReference type="InterPro" id="IPR051201">
    <property type="entry name" value="Chloro_Bact_Ser_Proteases"/>
</dbReference>
<dbReference type="OrthoDB" id="9766361at2"/>
<organism evidence="3 4">
    <name type="scientific">Pseudochryseolinea flava</name>
    <dbReference type="NCBI Taxonomy" id="2059302"/>
    <lineage>
        <taxon>Bacteria</taxon>
        <taxon>Pseudomonadati</taxon>
        <taxon>Bacteroidota</taxon>
        <taxon>Cytophagia</taxon>
        <taxon>Cytophagales</taxon>
        <taxon>Fulvivirgaceae</taxon>
        <taxon>Pseudochryseolinea</taxon>
    </lineage>
</organism>
<dbReference type="Pfam" id="PF13365">
    <property type="entry name" value="Trypsin_2"/>
    <property type="match status" value="1"/>
</dbReference>
<dbReference type="InterPro" id="IPR009003">
    <property type="entry name" value="Peptidase_S1_PA"/>
</dbReference>